<evidence type="ECO:0000313" key="2">
    <source>
        <dbReference type="EMBL" id="KAF3808066.1"/>
    </source>
</evidence>
<evidence type="ECO:0008006" key="4">
    <source>
        <dbReference type="Google" id="ProtNLM"/>
    </source>
</evidence>
<dbReference type="GeneID" id="69019763"/>
<gene>
    <name evidence="2" type="ORF">GCG54_00012645</name>
</gene>
<dbReference type="EMBL" id="WVTB01000024">
    <property type="protein sequence ID" value="KAF3808066.1"/>
    <property type="molecule type" value="Genomic_DNA"/>
</dbReference>
<dbReference type="RefSeq" id="XP_045267225.1">
    <property type="nucleotide sequence ID" value="XM_045412520.1"/>
</dbReference>
<comment type="caution">
    <text evidence="2">The sequence shown here is derived from an EMBL/GenBank/DDBJ whole genome shotgun (WGS) entry which is preliminary data.</text>
</comment>
<dbReference type="PANTHER" id="PTHR35179">
    <property type="entry name" value="PROTEIN CBG02620"/>
    <property type="match status" value="1"/>
</dbReference>
<reference evidence="2" key="1">
    <citation type="journal article" date="2020" name="Phytopathology">
        <title>Genome sequence and comparative analysis of Colletotrichum gloeosporioides isolated from Liriodendron leaves.</title>
        <authorList>
            <person name="Fu F.F."/>
            <person name="Hao Z."/>
            <person name="Wang P."/>
            <person name="Lu Y."/>
            <person name="Xue L.J."/>
            <person name="Wei G."/>
            <person name="Tian Y."/>
            <person name="Baishi H."/>
            <person name="Xu H."/>
            <person name="Shi J."/>
            <person name="Cheng T."/>
            <person name="Wang G."/>
            <person name="Yi Y."/>
            <person name="Chen J."/>
        </authorList>
    </citation>
    <scope>NUCLEOTIDE SEQUENCE</scope>
    <source>
        <strain evidence="2">Lc1</strain>
    </source>
</reference>
<evidence type="ECO:0000313" key="3">
    <source>
        <dbReference type="Proteomes" id="UP000613401"/>
    </source>
</evidence>
<reference evidence="2" key="2">
    <citation type="submission" date="2020-03" db="EMBL/GenBank/DDBJ databases">
        <authorList>
            <person name="Fu F.-F."/>
            <person name="Chen J."/>
        </authorList>
    </citation>
    <scope>NUCLEOTIDE SEQUENCE</scope>
    <source>
        <strain evidence="2">Lc1</strain>
    </source>
</reference>
<protein>
    <recommendedName>
        <fullName evidence="4">Geranylgeranyl pyrophosphate synthetase</fullName>
    </recommendedName>
</protein>
<accession>A0A8H4CQK4</accession>
<feature type="region of interest" description="Disordered" evidence="1">
    <location>
        <begin position="1"/>
        <end position="22"/>
    </location>
</feature>
<organism evidence="2 3">
    <name type="scientific">Colletotrichum gloeosporioides</name>
    <name type="common">Anthracnose fungus</name>
    <name type="synonym">Glomerella cingulata</name>
    <dbReference type="NCBI Taxonomy" id="474922"/>
    <lineage>
        <taxon>Eukaryota</taxon>
        <taxon>Fungi</taxon>
        <taxon>Dikarya</taxon>
        <taxon>Ascomycota</taxon>
        <taxon>Pezizomycotina</taxon>
        <taxon>Sordariomycetes</taxon>
        <taxon>Hypocreomycetidae</taxon>
        <taxon>Glomerellales</taxon>
        <taxon>Glomerellaceae</taxon>
        <taxon>Colletotrichum</taxon>
        <taxon>Colletotrichum gloeosporioides species complex</taxon>
    </lineage>
</organism>
<dbReference type="Proteomes" id="UP000613401">
    <property type="component" value="Unassembled WGS sequence"/>
</dbReference>
<keyword evidence="3" id="KW-1185">Reference proteome</keyword>
<proteinExistence type="predicted"/>
<dbReference type="AlphaFoldDB" id="A0A8H4CQK4"/>
<dbReference type="PANTHER" id="PTHR35179:SF2">
    <property type="entry name" value="START DOMAIN-CONTAINING PROTEIN"/>
    <property type="match status" value="1"/>
</dbReference>
<sequence>MYRRSNKWQRPQRPNLGLDAAAPPFGPPIESIAIADLAKSASKYSSSATVTDCEVLASYNWLDRAQPTMKVPGAPPRWTPLGAPRQLYEDSGVYYRDKNAARYASHPMEPAVRAILTMQPEAPSKEVDIVACGSTLGNLLRFVRRDERPFRMLVEVVGNTVHLIRRENSPTATIPDVRGYGHTFPEAYTTWDADVRGSASHQRILRYDFGGLGCIVRHEGDGYLKDRLGSTVQPKRERGAADPVEDLVASLADNNMTSKTPTTSSPLQMLSGGLKVPQSAVFDLKTRSSIRRGRDFLGEELPRMWVAQIPNFVLAYHNRGVFNDIEVIDVSSKLKAWEREQNNELSQLAALLHRIVDVAQANHRLEIAHRVPGKLEVLKQTPGLPALCSGGVLFKWIRWLGTAGTVMCSSVSSDGEYDSDVGGGDLGWSDSDKDDRDFTACSQECSYCGRCTY</sequence>
<evidence type="ECO:0000256" key="1">
    <source>
        <dbReference type="SAM" id="MobiDB-lite"/>
    </source>
</evidence>
<name>A0A8H4CQK4_COLGL</name>